<dbReference type="InterPro" id="IPR009097">
    <property type="entry name" value="Cyclic_Pdiesterase"/>
</dbReference>
<dbReference type="Proteomes" id="UP000298468">
    <property type="component" value="Unassembled WGS sequence"/>
</dbReference>
<dbReference type="OrthoDB" id="5125415at2"/>
<evidence type="ECO:0000313" key="1">
    <source>
        <dbReference type="EMBL" id="TFD93344.1"/>
    </source>
</evidence>
<comment type="caution">
    <text evidence="1">The sequence shown here is derived from an EMBL/GenBank/DDBJ whole genome shotgun (WGS) entry which is preliminary data.</text>
</comment>
<dbReference type="SUPFAM" id="SSF55144">
    <property type="entry name" value="LigT-like"/>
    <property type="match status" value="1"/>
</dbReference>
<dbReference type="EMBL" id="SOHM01000008">
    <property type="protein sequence ID" value="TFD93344.1"/>
    <property type="molecule type" value="Genomic_DNA"/>
</dbReference>
<keyword evidence="2" id="KW-1185">Reference proteome</keyword>
<evidence type="ECO:0000313" key="2">
    <source>
        <dbReference type="Proteomes" id="UP000298468"/>
    </source>
</evidence>
<gene>
    <name evidence="1" type="ORF">E3T61_04400</name>
</gene>
<dbReference type="AlphaFoldDB" id="A0A4R9BZK6"/>
<dbReference type="RefSeq" id="WP_134639684.1">
    <property type="nucleotide sequence ID" value="NZ_SOHM01000008.1"/>
</dbReference>
<organism evidence="1 2">
    <name type="scientific">Cryobacterium lactosi</name>
    <dbReference type="NCBI Taxonomy" id="1259202"/>
    <lineage>
        <taxon>Bacteria</taxon>
        <taxon>Bacillati</taxon>
        <taxon>Actinomycetota</taxon>
        <taxon>Actinomycetes</taxon>
        <taxon>Micrococcales</taxon>
        <taxon>Microbacteriaceae</taxon>
        <taxon>Cryobacterium</taxon>
    </lineage>
</organism>
<protein>
    <recommendedName>
        <fullName evidence="3">2'-5' RNA ligase family protein</fullName>
    </recommendedName>
</protein>
<dbReference type="Pfam" id="PF13563">
    <property type="entry name" value="2_5_RNA_ligase2"/>
    <property type="match status" value="1"/>
</dbReference>
<dbReference type="Gene3D" id="3.90.1140.10">
    <property type="entry name" value="Cyclic phosphodiesterase"/>
    <property type="match status" value="1"/>
</dbReference>
<accession>A0A4R9BZK6</accession>
<evidence type="ECO:0008006" key="3">
    <source>
        <dbReference type="Google" id="ProtNLM"/>
    </source>
</evidence>
<name>A0A4R9BZK6_9MICO</name>
<sequence length="164" mass="17543">MPRLVVVLPVEPLRVGDSFAVAEWPLHVTVLPPFLTDAAPGDIMDAIRAAVLGREPLTVVAGDDALFGRRHNIPVTLILPHDGLTGLHRTFVEALRPFATEPDEPAFTGSGFRAHVTHKPPARLRPGAQVTLTQLALVDMLPRAHTSGRTVLATHALSASRAVS</sequence>
<reference evidence="1 2" key="1">
    <citation type="submission" date="2019-03" db="EMBL/GenBank/DDBJ databases">
        <title>Genomics of glacier-inhabiting Cryobacterium strains.</title>
        <authorList>
            <person name="Liu Q."/>
            <person name="Xin Y.-H."/>
        </authorList>
    </citation>
    <scope>NUCLEOTIDE SEQUENCE [LARGE SCALE GENOMIC DNA]</scope>
    <source>
        <strain evidence="1 2">Sr59</strain>
    </source>
</reference>
<proteinExistence type="predicted"/>